<name>A9NNG1_PICSI</name>
<proteinExistence type="evidence at transcript level"/>
<accession>A9NNG1</accession>
<reference evidence="1" key="1">
    <citation type="journal article" date="2008" name="BMC Genomics">
        <title>A conifer genomics resource of 200,000 spruce (Picea spp.) ESTs and 6,464 high-quality, sequence-finished full-length cDNAs for Sitka spruce (Picea sitchensis).</title>
        <authorList>
            <person name="Ralph S.G."/>
            <person name="Chun H.J."/>
            <person name="Kolosova N."/>
            <person name="Cooper D."/>
            <person name="Oddy C."/>
            <person name="Ritland C.E."/>
            <person name="Kirkpatrick R."/>
            <person name="Moore R."/>
            <person name="Barber S."/>
            <person name="Holt R.A."/>
            <person name="Jones S.J."/>
            <person name="Marra M.A."/>
            <person name="Douglas C.J."/>
            <person name="Ritland K."/>
            <person name="Bohlmann J."/>
        </authorList>
    </citation>
    <scope>NUCLEOTIDE SEQUENCE</scope>
    <source>
        <tissue evidence="1">Green portion of the leader tissue</tissue>
    </source>
</reference>
<sequence>MPARLDLMANSRDMIIRKTPRECARDLVQAMTQRDHWI</sequence>
<organism evidence="1">
    <name type="scientific">Picea sitchensis</name>
    <name type="common">Sitka spruce</name>
    <name type="synonym">Pinus sitchensis</name>
    <dbReference type="NCBI Taxonomy" id="3332"/>
    <lineage>
        <taxon>Eukaryota</taxon>
        <taxon>Viridiplantae</taxon>
        <taxon>Streptophyta</taxon>
        <taxon>Embryophyta</taxon>
        <taxon>Tracheophyta</taxon>
        <taxon>Spermatophyta</taxon>
        <taxon>Pinopsida</taxon>
        <taxon>Pinidae</taxon>
        <taxon>Conifers I</taxon>
        <taxon>Pinales</taxon>
        <taxon>Pinaceae</taxon>
        <taxon>Picea</taxon>
    </lineage>
</organism>
<evidence type="ECO:0000313" key="1">
    <source>
        <dbReference type="EMBL" id="ABK22172.1"/>
    </source>
</evidence>
<protein>
    <submittedName>
        <fullName evidence="1">Uncharacterized protein</fullName>
    </submittedName>
</protein>
<dbReference type="EMBL" id="EF082819">
    <property type="protein sequence ID" value="ABK22172.1"/>
    <property type="molecule type" value="mRNA"/>
</dbReference>
<dbReference type="AlphaFoldDB" id="A9NNG1"/>